<dbReference type="Gene3D" id="1.10.8.60">
    <property type="match status" value="1"/>
</dbReference>
<keyword evidence="1" id="KW-0547">Nucleotide-binding</keyword>
<dbReference type="PANTHER" id="PTHR32071">
    <property type="entry name" value="TRANSCRIPTIONAL REGULATORY PROTEIN"/>
    <property type="match status" value="1"/>
</dbReference>
<dbReference type="PROSITE" id="PS00675">
    <property type="entry name" value="SIGMA54_INTERACT_1"/>
    <property type="match status" value="1"/>
</dbReference>
<dbReference type="SMART" id="SM00382">
    <property type="entry name" value="AAA"/>
    <property type="match status" value="1"/>
</dbReference>
<dbReference type="Pfam" id="PF25601">
    <property type="entry name" value="AAA_lid_14"/>
    <property type="match status" value="1"/>
</dbReference>
<dbReference type="FunFam" id="3.40.50.300:FF:000006">
    <property type="entry name" value="DNA-binding transcriptional regulator NtrC"/>
    <property type="match status" value="1"/>
</dbReference>
<name>A0A1F7S0C8_9BACT</name>
<dbReference type="InterPro" id="IPR002197">
    <property type="entry name" value="HTH_Fis"/>
</dbReference>
<evidence type="ECO:0000313" key="6">
    <source>
        <dbReference type="EMBL" id="OGL47285.1"/>
    </source>
</evidence>
<dbReference type="GO" id="GO:0043565">
    <property type="term" value="F:sequence-specific DNA binding"/>
    <property type="evidence" value="ECO:0007669"/>
    <property type="project" value="InterPro"/>
</dbReference>
<keyword evidence="2" id="KW-0067">ATP-binding</keyword>
<sequence>MFRDEDIRLMEIFANTVSVAIDNFREFKELKENSQSLITQIKHLHRLDEIIYESSPMREITAILQKATQSDVTVLIEGESGTGKELIANYLHYNGTRCGKPFVAVNCAEIQPTLSESILFGHKKGSFTGAISSQKGLVEAANQGTLFLDEISNLHPTAQAQLLRFIETKTFRLVGGNDDIKVDVRLIAASNQNLENEIKNGQFRTDLFYRINVLRIVLPPLRERIEDIPLLIQHFMKKYRSSPHPIEIAPETLKILEAYHWPGNIRELRNEIEKIHTLYNTSLIKSEHLSDRIRYFCNMGTSGRSPKLKEARDNFEKQLIIDALQKHSGNRTHTSRYLGLTRTNLNSKMKKYRIVFPS</sequence>
<dbReference type="CDD" id="cd00009">
    <property type="entry name" value="AAA"/>
    <property type="match status" value="1"/>
</dbReference>
<evidence type="ECO:0000256" key="1">
    <source>
        <dbReference type="ARBA" id="ARBA00022741"/>
    </source>
</evidence>
<dbReference type="Pfam" id="PF00158">
    <property type="entry name" value="Sigma54_activat"/>
    <property type="match status" value="1"/>
</dbReference>
<organism evidence="6 7">
    <name type="scientific">Candidatus Schekmanbacteria bacterium RBG_13_48_7</name>
    <dbReference type="NCBI Taxonomy" id="1817878"/>
    <lineage>
        <taxon>Bacteria</taxon>
        <taxon>Candidatus Schekmaniibacteriota</taxon>
    </lineage>
</organism>
<dbReference type="Proteomes" id="UP000179266">
    <property type="component" value="Unassembled WGS sequence"/>
</dbReference>
<dbReference type="Pfam" id="PF02954">
    <property type="entry name" value="HTH_8"/>
    <property type="match status" value="1"/>
</dbReference>
<proteinExistence type="predicted"/>
<dbReference type="InterPro" id="IPR027417">
    <property type="entry name" value="P-loop_NTPase"/>
</dbReference>
<accession>A0A1F7S0C8</accession>
<dbReference type="InterPro" id="IPR058031">
    <property type="entry name" value="AAA_lid_NorR"/>
</dbReference>
<reference evidence="6 7" key="1">
    <citation type="journal article" date="2016" name="Nat. Commun.">
        <title>Thousands of microbial genomes shed light on interconnected biogeochemical processes in an aquifer system.</title>
        <authorList>
            <person name="Anantharaman K."/>
            <person name="Brown C.T."/>
            <person name="Hug L.A."/>
            <person name="Sharon I."/>
            <person name="Castelle C.J."/>
            <person name="Probst A.J."/>
            <person name="Thomas B.C."/>
            <person name="Singh A."/>
            <person name="Wilkins M.J."/>
            <person name="Karaoz U."/>
            <person name="Brodie E.L."/>
            <person name="Williams K.H."/>
            <person name="Hubbard S.S."/>
            <person name="Banfield J.F."/>
        </authorList>
    </citation>
    <scope>NUCLEOTIDE SEQUENCE [LARGE SCALE GENOMIC DNA]</scope>
</reference>
<dbReference type="InterPro" id="IPR003593">
    <property type="entry name" value="AAA+_ATPase"/>
</dbReference>
<dbReference type="SUPFAM" id="SSF52540">
    <property type="entry name" value="P-loop containing nucleoside triphosphate hydrolases"/>
    <property type="match status" value="1"/>
</dbReference>
<dbReference type="AlphaFoldDB" id="A0A1F7S0C8"/>
<dbReference type="EMBL" id="MGDD01000088">
    <property type="protein sequence ID" value="OGL47285.1"/>
    <property type="molecule type" value="Genomic_DNA"/>
</dbReference>
<dbReference type="PRINTS" id="PR01590">
    <property type="entry name" value="HTHFIS"/>
</dbReference>
<evidence type="ECO:0000259" key="5">
    <source>
        <dbReference type="PROSITE" id="PS50045"/>
    </source>
</evidence>
<dbReference type="PANTHER" id="PTHR32071:SF57">
    <property type="entry name" value="C4-DICARBOXYLATE TRANSPORT TRANSCRIPTIONAL REGULATORY PROTEIN DCTD"/>
    <property type="match status" value="1"/>
</dbReference>
<evidence type="ECO:0000256" key="3">
    <source>
        <dbReference type="ARBA" id="ARBA00023015"/>
    </source>
</evidence>
<feature type="domain" description="Sigma-54 factor interaction" evidence="5">
    <location>
        <begin position="50"/>
        <end position="277"/>
    </location>
</feature>
<dbReference type="GO" id="GO:0005524">
    <property type="term" value="F:ATP binding"/>
    <property type="evidence" value="ECO:0007669"/>
    <property type="project" value="UniProtKB-KW"/>
</dbReference>
<protein>
    <recommendedName>
        <fullName evidence="5">Sigma-54 factor interaction domain-containing protein</fullName>
    </recommendedName>
</protein>
<dbReference type="SUPFAM" id="SSF46689">
    <property type="entry name" value="Homeodomain-like"/>
    <property type="match status" value="1"/>
</dbReference>
<dbReference type="GO" id="GO:0006355">
    <property type="term" value="P:regulation of DNA-templated transcription"/>
    <property type="evidence" value="ECO:0007669"/>
    <property type="project" value="InterPro"/>
</dbReference>
<dbReference type="InterPro" id="IPR009057">
    <property type="entry name" value="Homeodomain-like_sf"/>
</dbReference>
<evidence type="ECO:0000313" key="7">
    <source>
        <dbReference type="Proteomes" id="UP000179266"/>
    </source>
</evidence>
<dbReference type="InterPro" id="IPR025944">
    <property type="entry name" value="Sigma_54_int_dom_CS"/>
</dbReference>
<gene>
    <name evidence="6" type="ORF">A2161_12510</name>
</gene>
<dbReference type="Gene3D" id="3.40.50.300">
    <property type="entry name" value="P-loop containing nucleotide triphosphate hydrolases"/>
    <property type="match status" value="1"/>
</dbReference>
<evidence type="ECO:0000256" key="2">
    <source>
        <dbReference type="ARBA" id="ARBA00022840"/>
    </source>
</evidence>
<keyword evidence="4" id="KW-0804">Transcription</keyword>
<dbReference type="InterPro" id="IPR025662">
    <property type="entry name" value="Sigma_54_int_dom_ATP-bd_1"/>
</dbReference>
<keyword evidence="3" id="KW-0805">Transcription regulation</keyword>
<dbReference type="PROSITE" id="PS00688">
    <property type="entry name" value="SIGMA54_INTERACT_3"/>
    <property type="match status" value="1"/>
</dbReference>
<dbReference type="InterPro" id="IPR002078">
    <property type="entry name" value="Sigma_54_int"/>
</dbReference>
<evidence type="ECO:0000256" key="4">
    <source>
        <dbReference type="ARBA" id="ARBA00023163"/>
    </source>
</evidence>
<dbReference type="PROSITE" id="PS50045">
    <property type="entry name" value="SIGMA54_INTERACT_4"/>
    <property type="match status" value="1"/>
</dbReference>
<comment type="caution">
    <text evidence="6">The sequence shown here is derived from an EMBL/GenBank/DDBJ whole genome shotgun (WGS) entry which is preliminary data.</text>
</comment>
<dbReference type="Gene3D" id="1.10.10.60">
    <property type="entry name" value="Homeodomain-like"/>
    <property type="match status" value="1"/>
</dbReference>